<keyword evidence="5" id="KW-0812">Transmembrane</keyword>
<keyword evidence="5" id="KW-0472">Membrane</keyword>
<feature type="transmembrane region" description="Helical" evidence="5">
    <location>
        <begin position="6"/>
        <end position="23"/>
    </location>
</feature>
<evidence type="ECO:0000256" key="2">
    <source>
        <dbReference type="ARBA" id="ARBA00022833"/>
    </source>
</evidence>
<dbReference type="SUPFAM" id="SSF57850">
    <property type="entry name" value="RING/U-box"/>
    <property type="match status" value="1"/>
</dbReference>
<dbReference type="InterPro" id="IPR013083">
    <property type="entry name" value="Znf_RING/FYVE/PHD"/>
</dbReference>
<evidence type="ECO:0000256" key="4">
    <source>
        <dbReference type="SAM" id="MobiDB-lite"/>
    </source>
</evidence>
<feature type="domain" description="RING-type" evidence="6">
    <location>
        <begin position="75"/>
        <end position="115"/>
    </location>
</feature>
<sequence length="124" mass="14446">MLQSVLLGLIPAIVGLTAAFYIFNKIYSNQEEESFRSGPRSYPTFQTERTRTEAQNPQQRQRRNYRSDGDRHCRCAVCFEESRSVEIYPCGHRDICEKCILRIVGMDPRQCPFCRSSIKGYRVL</sequence>
<protein>
    <submittedName>
        <fullName evidence="8">E3 ubiquitin-protein ligase CBL-C-like</fullName>
    </submittedName>
</protein>
<dbReference type="KEGG" id="bgt:106060189"/>
<dbReference type="Pfam" id="PF13920">
    <property type="entry name" value="zf-C3HC4_3"/>
    <property type="match status" value="1"/>
</dbReference>
<name>A0A9U8E5C0_BIOGL</name>
<dbReference type="Gene3D" id="3.30.40.10">
    <property type="entry name" value="Zinc/RING finger domain, C3HC4 (zinc finger)"/>
    <property type="match status" value="1"/>
</dbReference>
<dbReference type="Proteomes" id="UP001165740">
    <property type="component" value="Chromosome 9"/>
</dbReference>
<evidence type="ECO:0000256" key="5">
    <source>
        <dbReference type="SAM" id="Phobius"/>
    </source>
</evidence>
<dbReference type="PROSITE" id="PS50089">
    <property type="entry name" value="ZF_RING_2"/>
    <property type="match status" value="1"/>
</dbReference>
<keyword evidence="7" id="KW-1185">Reference proteome</keyword>
<dbReference type="AlphaFoldDB" id="A0A9U8E5C0"/>
<evidence type="ECO:0000259" key="6">
    <source>
        <dbReference type="PROSITE" id="PS50089"/>
    </source>
</evidence>
<dbReference type="InterPro" id="IPR001841">
    <property type="entry name" value="Znf_RING"/>
</dbReference>
<dbReference type="OMA" id="CRERIQG"/>
<keyword evidence="1 3" id="KW-0479">Metal-binding</keyword>
<accession>A0A9U8E5C0</accession>
<keyword evidence="5" id="KW-1133">Transmembrane helix</keyword>
<reference evidence="8" key="1">
    <citation type="submission" date="2025-08" db="UniProtKB">
        <authorList>
            <consortium name="RefSeq"/>
        </authorList>
    </citation>
    <scope>IDENTIFICATION</scope>
</reference>
<keyword evidence="1 3" id="KW-0863">Zinc-finger</keyword>
<keyword evidence="2" id="KW-0862">Zinc</keyword>
<evidence type="ECO:0000313" key="7">
    <source>
        <dbReference type="Proteomes" id="UP001165740"/>
    </source>
</evidence>
<feature type="region of interest" description="Disordered" evidence="4">
    <location>
        <begin position="31"/>
        <end position="69"/>
    </location>
</feature>
<dbReference type="SMART" id="SM00184">
    <property type="entry name" value="RING"/>
    <property type="match status" value="1"/>
</dbReference>
<dbReference type="OrthoDB" id="66726at2759"/>
<dbReference type="GeneID" id="106060189"/>
<proteinExistence type="predicted"/>
<organism evidence="7 8">
    <name type="scientific">Biomphalaria glabrata</name>
    <name type="common">Bloodfluke planorb</name>
    <name type="synonym">Freshwater snail</name>
    <dbReference type="NCBI Taxonomy" id="6526"/>
    <lineage>
        <taxon>Eukaryota</taxon>
        <taxon>Metazoa</taxon>
        <taxon>Spiralia</taxon>
        <taxon>Lophotrochozoa</taxon>
        <taxon>Mollusca</taxon>
        <taxon>Gastropoda</taxon>
        <taxon>Heterobranchia</taxon>
        <taxon>Euthyneura</taxon>
        <taxon>Panpulmonata</taxon>
        <taxon>Hygrophila</taxon>
        <taxon>Lymnaeoidea</taxon>
        <taxon>Planorbidae</taxon>
        <taxon>Biomphalaria</taxon>
    </lineage>
</organism>
<gene>
    <name evidence="8" type="primary">LOC106060189</name>
</gene>
<evidence type="ECO:0000313" key="8">
    <source>
        <dbReference type="RefSeq" id="XP_013073442.2"/>
    </source>
</evidence>
<evidence type="ECO:0000256" key="1">
    <source>
        <dbReference type="ARBA" id="ARBA00022771"/>
    </source>
</evidence>
<evidence type="ECO:0000256" key="3">
    <source>
        <dbReference type="PROSITE-ProRule" id="PRU00175"/>
    </source>
</evidence>
<dbReference type="RefSeq" id="XP_013073442.2">
    <property type="nucleotide sequence ID" value="XM_013217988.2"/>
</dbReference>
<dbReference type="GO" id="GO:0008270">
    <property type="term" value="F:zinc ion binding"/>
    <property type="evidence" value="ECO:0007669"/>
    <property type="project" value="UniProtKB-KW"/>
</dbReference>